<dbReference type="EMBL" id="JARJCW010000149">
    <property type="protein sequence ID" value="KAJ7190452.1"/>
    <property type="molecule type" value="Genomic_DNA"/>
</dbReference>
<comment type="caution">
    <text evidence="2">The sequence shown here is derived from an EMBL/GenBank/DDBJ whole genome shotgun (WGS) entry which is preliminary data.</text>
</comment>
<proteinExistence type="predicted"/>
<evidence type="ECO:0000313" key="3">
    <source>
        <dbReference type="Proteomes" id="UP001219525"/>
    </source>
</evidence>
<keyword evidence="3" id="KW-1185">Reference proteome</keyword>
<accession>A0AAD6UUA9</accession>
<reference evidence="2" key="1">
    <citation type="submission" date="2023-03" db="EMBL/GenBank/DDBJ databases">
        <title>Massive genome expansion in bonnet fungi (Mycena s.s.) driven by repeated elements and novel gene families across ecological guilds.</title>
        <authorList>
            <consortium name="Lawrence Berkeley National Laboratory"/>
            <person name="Harder C.B."/>
            <person name="Miyauchi S."/>
            <person name="Viragh M."/>
            <person name="Kuo A."/>
            <person name="Thoen E."/>
            <person name="Andreopoulos B."/>
            <person name="Lu D."/>
            <person name="Skrede I."/>
            <person name="Drula E."/>
            <person name="Henrissat B."/>
            <person name="Morin E."/>
            <person name="Kohler A."/>
            <person name="Barry K."/>
            <person name="LaButti K."/>
            <person name="Morin E."/>
            <person name="Salamov A."/>
            <person name="Lipzen A."/>
            <person name="Mereny Z."/>
            <person name="Hegedus B."/>
            <person name="Baldrian P."/>
            <person name="Stursova M."/>
            <person name="Weitz H."/>
            <person name="Taylor A."/>
            <person name="Grigoriev I.V."/>
            <person name="Nagy L.G."/>
            <person name="Martin F."/>
            <person name="Kauserud H."/>
        </authorList>
    </citation>
    <scope>NUCLEOTIDE SEQUENCE</scope>
    <source>
        <strain evidence="2">9144</strain>
    </source>
</reference>
<feature type="region of interest" description="Disordered" evidence="1">
    <location>
        <begin position="67"/>
        <end position="88"/>
    </location>
</feature>
<dbReference type="Proteomes" id="UP001219525">
    <property type="component" value="Unassembled WGS sequence"/>
</dbReference>
<evidence type="ECO:0000256" key="1">
    <source>
        <dbReference type="SAM" id="MobiDB-lite"/>
    </source>
</evidence>
<evidence type="ECO:0000313" key="2">
    <source>
        <dbReference type="EMBL" id="KAJ7190452.1"/>
    </source>
</evidence>
<sequence>MAHAARALPCGATAAYWPNTAAWAEFCVGEAAVYGARQGRREWVAELVAYARVAGVRAQRGGEAVSRRTRRAAGGAQPALEAGSTRGSDGDAMLLCNLDMFLLEELPHCACSGKWLVTRSGCDEGM</sequence>
<dbReference type="AlphaFoldDB" id="A0AAD6UUA9"/>
<organism evidence="2 3">
    <name type="scientific">Mycena pura</name>
    <dbReference type="NCBI Taxonomy" id="153505"/>
    <lineage>
        <taxon>Eukaryota</taxon>
        <taxon>Fungi</taxon>
        <taxon>Dikarya</taxon>
        <taxon>Basidiomycota</taxon>
        <taxon>Agaricomycotina</taxon>
        <taxon>Agaricomycetes</taxon>
        <taxon>Agaricomycetidae</taxon>
        <taxon>Agaricales</taxon>
        <taxon>Marasmiineae</taxon>
        <taxon>Mycenaceae</taxon>
        <taxon>Mycena</taxon>
    </lineage>
</organism>
<protein>
    <submittedName>
        <fullName evidence="2">Uncharacterized protein</fullName>
    </submittedName>
</protein>
<name>A0AAD6UUA9_9AGAR</name>
<gene>
    <name evidence="2" type="ORF">GGX14DRAFT_579830</name>
</gene>